<dbReference type="InterPro" id="IPR036196">
    <property type="entry name" value="Ptyr_pPase_sf"/>
</dbReference>
<proteinExistence type="predicted"/>
<keyword evidence="4" id="KW-1185">Reference proteome</keyword>
<dbReference type="RefSeq" id="WP_209843494.1">
    <property type="nucleotide sequence ID" value="NZ_JAGGJP010000035.1"/>
</dbReference>
<evidence type="ECO:0000313" key="3">
    <source>
        <dbReference type="EMBL" id="MFC5568350.1"/>
    </source>
</evidence>
<evidence type="ECO:0000259" key="2">
    <source>
        <dbReference type="SMART" id="SM00226"/>
    </source>
</evidence>
<keyword evidence="3" id="KW-0560">Oxidoreductase</keyword>
<feature type="domain" description="Phosphotyrosine protein phosphatase I" evidence="2">
    <location>
        <begin position="6"/>
        <end position="144"/>
    </location>
</feature>
<dbReference type="SUPFAM" id="SSF52788">
    <property type="entry name" value="Phosphotyrosine protein phosphatases I"/>
    <property type="match status" value="1"/>
</dbReference>
<evidence type="ECO:0000313" key="4">
    <source>
        <dbReference type="Proteomes" id="UP001596056"/>
    </source>
</evidence>
<gene>
    <name evidence="3" type="ORF">ACFPOC_18280</name>
</gene>
<keyword evidence="1" id="KW-0059">Arsenical resistance</keyword>
<name>A0ABW0SHC5_9RHOB</name>
<dbReference type="EC" id="1.20.4.4" evidence="3"/>
<accession>A0ABW0SHC5</accession>
<dbReference type="EMBL" id="JBHSNA010000038">
    <property type="protein sequence ID" value="MFC5568350.1"/>
    <property type="molecule type" value="Genomic_DNA"/>
</dbReference>
<organism evidence="3 4">
    <name type="scientific">Rubellimicrobium aerolatum</name>
    <dbReference type="NCBI Taxonomy" id="490979"/>
    <lineage>
        <taxon>Bacteria</taxon>
        <taxon>Pseudomonadati</taxon>
        <taxon>Pseudomonadota</taxon>
        <taxon>Alphaproteobacteria</taxon>
        <taxon>Rhodobacterales</taxon>
        <taxon>Roseobacteraceae</taxon>
        <taxon>Rubellimicrobium</taxon>
    </lineage>
</organism>
<dbReference type="PANTHER" id="PTHR43428:SF1">
    <property type="entry name" value="ARSENATE REDUCTASE"/>
    <property type="match status" value="1"/>
</dbReference>
<dbReference type="Gene3D" id="3.40.50.2300">
    <property type="match status" value="1"/>
</dbReference>
<dbReference type="Proteomes" id="UP001596056">
    <property type="component" value="Unassembled WGS sequence"/>
</dbReference>
<evidence type="ECO:0000256" key="1">
    <source>
        <dbReference type="ARBA" id="ARBA00022849"/>
    </source>
</evidence>
<comment type="caution">
    <text evidence="3">The sequence shown here is derived from an EMBL/GenBank/DDBJ whole genome shotgun (WGS) entry which is preliminary data.</text>
</comment>
<reference evidence="4" key="1">
    <citation type="journal article" date="2019" name="Int. J. Syst. Evol. Microbiol.">
        <title>The Global Catalogue of Microorganisms (GCM) 10K type strain sequencing project: providing services to taxonomists for standard genome sequencing and annotation.</title>
        <authorList>
            <consortium name="The Broad Institute Genomics Platform"/>
            <consortium name="The Broad Institute Genome Sequencing Center for Infectious Disease"/>
            <person name="Wu L."/>
            <person name="Ma J."/>
        </authorList>
    </citation>
    <scope>NUCLEOTIDE SEQUENCE [LARGE SCALE GENOMIC DNA]</scope>
    <source>
        <strain evidence="4">KACC 11588</strain>
    </source>
</reference>
<dbReference type="SMART" id="SM00226">
    <property type="entry name" value="LMWPc"/>
    <property type="match status" value="1"/>
</dbReference>
<dbReference type="GO" id="GO:0030612">
    <property type="term" value="F:arsenate reductase (thioredoxin) activity"/>
    <property type="evidence" value="ECO:0007669"/>
    <property type="project" value="UniProtKB-EC"/>
</dbReference>
<dbReference type="CDD" id="cd16345">
    <property type="entry name" value="LMWP_ArsC"/>
    <property type="match status" value="1"/>
</dbReference>
<dbReference type="Pfam" id="PF01451">
    <property type="entry name" value="LMWPc"/>
    <property type="match status" value="1"/>
</dbReference>
<protein>
    <submittedName>
        <fullName evidence="3">Arsenate reductase ArsC</fullName>
        <ecNumber evidence="3">1.20.4.4</ecNumber>
    </submittedName>
</protein>
<sequence>MSQARYNVLFLCTGNSARSILGEAVLNHVGGERFQAFSAGSHPKGEVHPLALDVLQKRGISTDGLRSKAWDEFAAPDAPAMDFIFTVCDSAAGEVCPVWPGQPLSAHWGIPDPAAVDGPDFRRRAAFEDALDQMRNRIAAFISLPLSSLDRLALTSRLQGIGAMDGATGSRTSAA</sequence>
<dbReference type="PANTHER" id="PTHR43428">
    <property type="entry name" value="ARSENATE REDUCTASE"/>
    <property type="match status" value="1"/>
</dbReference>
<dbReference type="InterPro" id="IPR023485">
    <property type="entry name" value="Ptyr_pPase"/>
</dbReference>